<name>A0A8J8PXL8_9EURY</name>
<feature type="domain" description="GRAM" evidence="1">
    <location>
        <begin position="13"/>
        <end position="74"/>
    </location>
</feature>
<dbReference type="RefSeq" id="WP_148860334.1">
    <property type="nucleotide sequence ID" value="NZ_PHNJ01000019.1"/>
</dbReference>
<evidence type="ECO:0000259" key="1">
    <source>
        <dbReference type="Pfam" id="PF02893"/>
    </source>
</evidence>
<dbReference type="AlphaFoldDB" id="A0A8J8PXL8"/>
<comment type="caution">
    <text evidence="2">The sequence shown here is derived from an EMBL/GenBank/DDBJ whole genome shotgun (WGS) entry which is preliminary data.</text>
</comment>
<dbReference type="EMBL" id="PHNJ01000019">
    <property type="protein sequence ID" value="TYL36335.1"/>
    <property type="molecule type" value="Genomic_DNA"/>
</dbReference>
<proteinExistence type="predicted"/>
<organism evidence="2 3">
    <name type="scientific">Natronococcus pandeyae</name>
    <dbReference type="NCBI Taxonomy" id="2055836"/>
    <lineage>
        <taxon>Archaea</taxon>
        <taxon>Methanobacteriati</taxon>
        <taxon>Methanobacteriota</taxon>
        <taxon>Stenosarchaea group</taxon>
        <taxon>Halobacteria</taxon>
        <taxon>Halobacteriales</taxon>
        <taxon>Natrialbaceae</taxon>
        <taxon>Natronococcus</taxon>
    </lineage>
</organism>
<protein>
    <recommendedName>
        <fullName evidence="1">GRAM domain-containing protein</fullName>
    </recommendedName>
</protein>
<sequence length="118" mass="12969">MGTIGGWWVASHDRNPDEETVDAYHVNYLRSDRRPLGGKLYVTDQRLLFSPHLVDSVLGGEKVGIDVADVERVTGVAAADRDDGPPADSLRVELIDGTHESFVVSELEDAIDTVRRVL</sequence>
<dbReference type="OrthoDB" id="378977at2157"/>
<evidence type="ECO:0000313" key="3">
    <source>
        <dbReference type="Proteomes" id="UP000766904"/>
    </source>
</evidence>
<dbReference type="Pfam" id="PF02893">
    <property type="entry name" value="GRAM"/>
    <property type="match status" value="1"/>
</dbReference>
<evidence type="ECO:0000313" key="2">
    <source>
        <dbReference type="EMBL" id="TYL36335.1"/>
    </source>
</evidence>
<gene>
    <name evidence="2" type="ORF">CV102_23030</name>
</gene>
<keyword evidence="3" id="KW-1185">Reference proteome</keyword>
<reference evidence="2" key="1">
    <citation type="submission" date="2017-11" db="EMBL/GenBank/DDBJ databases">
        <authorList>
            <person name="Kajale S.C."/>
            <person name="Sharma A."/>
        </authorList>
    </citation>
    <scope>NUCLEOTIDE SEQUENCE</scope>
    <source>
        <strain evidence="2">LS1_42</strain>
    </source>
</reference>
<dbReference type="Proteomes" id="UP000766904">
    <property type="component" value="Unassembled WGS sequence"/>
</dbReference>
<accession>A0A8J8PXL8</accession>
<dbReference type="InterPro" id="IPR004182">
    <property type="entry name" value="GRAM"/>
</dbReference>